<reference evidence="3 4" key="1">
    <citation type="submission" date="2013-09" db="EMBL/GenBank/DDBJ databases">
        <title>Whole genome shotgun sequence of Vibrio proteolyticus NBRC 13287.</title>
        <authorList>
            <person name="Isaki S."/>
            <person name="Hosoyama A."/>
            <person name="Numata M."/>
            <person name="Hashimoto M."/>
            <person name="Hosoyama Y."/>
            <person name="Tsuchikane K."/>
            <person name="Noguchi M."/>
            <person name="Hirakata S."/>
            <person name="Ichikawa N."/>
            <person name="Ohji S."/>
            <person name="Yamazoe A."/>
            <person name="Fujita N."/>
        </authorList>
    </citation>
    <scope>NUCLEOTIDE SEQUENCE [LARGE SCALE GENOMIC DNA]</scope>
    <source>
        <strain evidence="3 4">NBRC 13287</strain>
    </source>
</reference>
<dbReference type="InterPro" id="IPR021621">
    <property type="entry name" value="Omp_AT"/>
</dbReference>
<dbReference type="Pfam" id="PF11557">
    <property type="entry name" value="Omp_AT"/>
    <property type="match status" value="1"/>
</dbReference>
<protein>
    <recommendedName>
        <fullName evidence="2">Solitary outer membrane autotransporter-like beta-barrel domain-containing protein</fullName>
    </recommendedName>
</protein>
<gene>
    <name evidence="3" type="ORF">VPR01S_07_00910</name>
</gene>
<evidence type="ECO:0000256" key="1">
    <source>
        <dbReference type="SAM" id="SignalP"/>
    </source>
</evidence>
<feature type="chain" id="PRO_5004637577" description="Solitary outer membrane autotransporter-like beta-barrel domain-containing protein" evidence="1">
    <location>
        <begin position="26"/>
        <end position="332"/>
    </location>
</feature>
<proteinExistence type="predicted"/>
<comment type="caution">
    <text evidence="3">The sequence shown here is derived from an EMBL/GenBank/DDBJ whole genome shotgun (WGS) entry which is preliminary data.</text>
</comment>
<evidence type="ECO:0000313" key="4">
    <source>
        <dbReference type="Proteomes" id="UP000016570"/>
    </source>
</evidence>
<sequence length="332" mass="37912">MKRTFLTYRVALFFSVLTASQQISANQLDDAIIKSFEHRFASVVVLTDTDVIKFGVNDFNPNRALNLDNENLGSDDAVERRKQNSVVAIPLTFEFDEPDSDNQHRIYLRLSGIFTDSDTQLLQGDVPEDNLKETIISGFAAYRYRMNLTENWRLIPGIGTHLIHYKNDFTANSLESQELIDVFLKDRLVDVSAWSNIYEPTLKFEYHDEPEWGKWKVVSSWHYFYGYGWGDANSGNVGNPEGWYVSNGAELFYNITQWGNSLQSLYASISRIDLGGDTPSEFGTDYYYETSIGWLMTPPFEADWIDNIGIGINVNYGSDYKGGSIVLFFNQD</sequence>
<dbReference type="eggNOG" id="COG4206">
    <property type="taxonomic scope" value="Bacteria"/>
</dbReference>
<name>U3A1T0_VIBPR</name>
<keyword evidence="1" id="KW-0732">Signal</keyword>
<dbReference type="EMBL" id="BATJ01000007">
    <property type="protein sequence ID" value="GAD67292.1"/>
    <property type="molecule type" value="Genomic_DNA"/>
</dbReference>
<feature type="domain" description="Solitary outer membrane autotransporter-like beta-barrel" evidence="2">
    <location>
        <begin position="12"/>
        <end position="331"/>
    </location>
</feature>
<dbReference type="RefSeq" id="WP_021705267.1">
    <property type="nucleotide sequence ID" value="NZ_BATJ01000007.1"/>
</dbReference>
<organism evidence="3 4">
    <name type="scientific">Vibrio proteolyticus NBRC 13287</name>
    <dbReference type="NCBI Taxonomy" id="1219065"/>
    <lineage>
        <taxon>Bacteria</taxon>
        <taxon>Pseudomonadati</taxon>
        <taxon>Pseudomonadota</taxon>
        <taxon>Gammaproteobacteria</taxon>
        <taxon>Vibrionales</taxon>
        <taxon>Vibrionaceae</taxon>
        <taxon>Vibrio</taxon>
    </lineage>
</organism>
<evidence type="ECO:0000313" key="3">
    <source>
        <dbReference type="EMBL" id="GAD67292.1"/>
    </source>
</evidence>
<accession>U3A1T0</accession>
<dbReference type="AlphaFoldDB" id="U3A1T0"/>
<dbReference type="Proteomes" id="UP000016570">
    <property type="component" value="Unassembled WGS sequence"/>
</dbReference>
<feature type="signal peptide" evidence="1">
    <location>
        <begin position="1"/>
        <end position="25"/>
    </location>
</feature>
<dbReference type="STRING" id="1219065.VPR01S_07_00910"/>
<evidence type="ECO:0000259" key="2">
    <source>
        <dbReference type="Pfam" id="PF11557"/>
    </source>
</evidence>
<keyword evidence="4" id="KW-1185">Reference proteome</keyword>